<protein>
    <recommendedName>
        <fullName evidence="5">GPI anchored cell wall protein</fullName>
    </recommendedName>
</protein>
<accession>A0A6A6E8Z2</accession>
<dbReference type="EMBL" id="ML994628">
    <property type="protein sequence ID" value="KAF2187029.1"/>
    <property type="molecule type" value="Genomic_DNA"/>
</dbReference>
<evidence type="ECO:0000313" key="4">
    <source>
        <dbReference type="Proteomes" id="UP000800200"/>
    </source>
</evidence>
<name>A0A6A6E8Z2_9PEZI</name>
<organism evidence="3 4">
    <name type="scientific">Zopfia rhizophila CBS 207.26</name>
    <dbReference type="NCBI Taxonomy" id="1314779"/>
    <lineage>
        <taxon>Eukaryota</taxon>
        <taxon>Fungi</taxon>
        <taxon>Dikarya</taxon>
        <taxon>Ascomycota</taxon>
        <taxon>Pezizomycotina</taxon>
        <taxon>Dothideomycetes</taxon>
        <taxon>Dothideomycetes incertae sedis</taxon>
        <taxon>Zopfiaceae</taxon>
        <taxon>Zopfia</taxon>
    </lineage>
</organism>
<feature type="signal peptide" evidence="2">
    <location>
        <begin position="1"/>
        <end position="16"/>
    </location>
</feature>
<keyword evidence="2" id="KW-0732">Signal</keyword>
<keyword evidence="4" id="KW-1185">Reference proteome</keyword>
<feature type="chain" id="PRO_5025580782" description="GPI anchored cell wall protein" evidence="2">
    <location>
        <begin position="17"/>
        <end position="191"/>
    </location>
</feature>
<dbReference type="Proteomes" id="UP000800200">
    <property type="component" value="Unassembled WGS sequence"/>
</dbReference>
<evidence type="ECO:0000256" key="1">
    <source>
        <dbReference type="SAM" id="MobiDB-lite"/>
    </source>
</evidence>
<sequence>MMTLTTIVALLTLANAATVTLHTTPCLQEIELETFTIEVDKLVVKDLPTVCGIEILSASGVDVNSLTCLAYKDAEGTDIGSAPFTFKTPAAISTNPVQEGSIRCNSTGEAPRSQVPPAGNSTVASTLATAASTGGVSPTGNTTVPSVTGGPRPSGGATATGGNDSPVPTGGAGAVGMSIGAFAAAFAAFLL</sequence>
<reference evidence="3" key="1">
    <citation type="journal article" date="2020" name="Stud. Mycol.">
        <title>101 Dothideomycetes genomes: a test case for predicting lifestyles and emergence of pathogens.</title>
        <authorList>
            <person name="Haridas S."/>
            <person name="Albert R."/>
            <person name="Binder M."/>
            <person name="Bloem J."/>
            <person name="Labutti K."/>
            <person name="Salamov A."/>
            <person name="Andreopoulos B."/>
            <person name="Baker S."/>
            <person name="Barry K."/>
            <person name="Bills G."/>
            <person name="Bluhm B."/>
            <person name="Cannon C."/>
            <person name="Castanera R."/>
            <person name="Culley D."/>
            <person name="Daum C."/>
            <person name="Ezra D."/>
            <person name="Gonzalez J."/>
            <person name="Henrissat B."/>
            <person name="Kuo A."/>
            <person name="Liang C."/>
            <person name="Lipzen A."/>
            <person name="Lutzoni F."/>
            <person name="Magnuson J."/>
            <person name="Mondo S."/>
            <person name="Nolan M."/>
            <person name="Ohm R."/>
            <person name="Pangilinan J."/>
            <person name="Park H.-J."/>
            <person name="Ramirez L."/>
            <person name="Alfaro M."/>
            <person name="Sun H."/>
            <person name="Tritt A."/>
            <person name="Yoshinaga Y."/>
            <person name="Zwiers L.-H."/>
            <person name="Turgeon B."/>
            <person name="Goodwin S."/>
            <person name="Spatafora J."/>
            <person name="Crous P."/>
            <person name="Grigoriev I."/>
        </authorList>
    </citation>
    <scope>NUCLEOTIDE SEQUENCE</scope>
    <source>
        <strain evidence="3">CBS 207.26</strain>
    </source>
</reference>
<dbReference type="AlphaFoldDB" id="A0A6A6E8Z2"/>
<proteinExistence type="predicted"/>
<evidence type="ECO:0000313" key="3">
    <source>
        <dbReference type="EMBL" id="KAF2187029.1"/>
    </source>
</evidence>
<dbReference type="OrthoDB" id="5091764at2759"/>
<feature type="region of interest" description="Disordered" evidence="1">
    <location>
        <begin position="130"/>
        <end position="165"/>
    </location>
</feature>
<evidence type="ECO:0000256" key="2">
    <source>
        <dbReference type="SAM" id="SignalP"/>
    </source>
</evidence>
<gene>
    <name evidence="3" type="ORF">K469DRAFT_705580</name>
</gene>
<evidence type="ECO:0008006" key="5">
    <source>
        <dbReference type="Google" id="ProtNLM"/>
    </source>
</evidence>